<dbReference type="EnsemblPlants" id="TuG1812G0700005986.01.T01">
    <property type="protein sequence ID" value="TuG1812G0700005986.01.T01.cds339312"/>
    <property type="gene ID" value="TuG1812G0700005986.01"/>
</dbReference>
<accession>A0A8R7VDQ8</accession>
<evidence type="ECO:0000313" key="1">
    <source>
        <dbReference type="EnsemblPlants" id="TuG1812G0700005986.01.T01.cds339312"/>
    </source>
</evidence>
<dbReference type="AlphaFoldDB" id="A0A8R7VDQ8"/>
<dbReference type="Proteomes" id="UP000015106">
    <property type="component" value="Chromosome 7"/>
</dbReference>
<organism evidence="1 2">
    <name type="scientific">Triticum urartu</name>
    <name type="common">Red wild einkorn</name>
    <name type="synonym">Crithodium urartu</name>
    <dbReference type="NCBI Taxonomy" id="4572"/>
    <lineage>
        <taxon>Eukaryota</taxon>
        <taxon>Viridiplantae</taxon>
        <taxon>Streptophyta</taxon>
        <taxon>Embryophyta</taxon>
        <taxon>Tracheophyta</taxon>
        <taxon>Spermatophyta</taxon>
        <taxon>Magnoliopsida</taxon>
        <taxon>Liliopsida</taxon>
        <taxon>Poales</taxon>
        <taxon>Poaceae</taxon>
        <taxon>BOP clade</taxon>
        <taxon>Pooideae</taxon>
        <taxon>Triticodae</taxon>
        <taxon>Triticeae</taxon>
        <taxon>Triticinae</taxon>
        <taxon>Triticum</taxon>
    </lineage>
</organism>
<keyword evidence="2" id="KW-1185">Reference proteome</keyword>
<reference evidence="1" key="3">
    <citation type="submission" date="2022-06" db="UniProtKB">
        <authorList>
            <consortium name="EnsemblPlants"/>
        </authorList>
    </citation>
    <scope>IDENTIFICATION</scope>
</reference>
<reference evidence="2" key="1">
    <citation type="journal article" date="2013" name="Nature">
        <title>Draft genome of the wheat A-genome progenitor Triticum urartu.</title>
        <authorList>
            <person name="Ling H.Q."/>
            <person name="Zhao S."/>
            <person name="Liu D."/>
            <person name="Wang J."/>
            <person name="Sun H."/>
            <person name="Zhang C."/>
            <person name="Fan H."/>
            <person name="Li D."/>
            <person name="Dong L."/>
            <person name="Tao Y."/>
            <person name="Gao C."/>
            <person name="Wu H."/>
            <person name="Li Y."/>
            <person name="Cui Y."/>
            <person name="Guo X."/>
            <person name="Zheng S."/>
            <person name="Wang B."/>
            <person name="Yu K."/>
            <person name="Liang Q."/>
            <person name="Yang W."/>
            <person name="Lou X."/>
            <person name="Chen J."/>
            <person name="Feng M."/>
            <person name="Jian J."/>
            <person name="Zhang X."/>
            <person name="Luo G."/>
            <person name="Jiang Y."/>
            <person name="Liu J."/>
            <person name="Wang Z."/>
            <person name="Sha Y."/>
            <person name="Zhang B."/>
            <person name="Wu H."/>
            <person name="Tang D."/>
            <person name="Shen Q."/>
            <person name="Xue P."/>
            <person name="Zou S."/>
            <person name="Wang X."/>
            <person name="Liu X."/>
            <person name="Wang F."/>
            <person name="Yang Y."/>
            <person name="An X."/>
            <person name="Dong Z."/>
            <person name="Zhang K."/>
            <person name="Zhang X."/>
            <person name="Luo M.C."/>
            <person name="Dvorak J."/>
            <person name="Tong Y."/>
            <person name="Wang J."/>
            <person name="Yang H."/>
            <person name="Li Z."/>
            <person name="Wang D."/>
            <person name="Zhang A."/>
            <person name="Wang J."/>
        </authorList>
    </citation>
    <scope>NUCLEOTIDE SEQUENCE</scope>
    <source>
        <strain evidence="2">cv. G1812</strain>
    </source>
</reference>
<evidence type="ECO:0000313" key="2">
    <source>
        <dbReference type="Proteomes" id="UP000015106"/>
    </source>
</evidence>
<dbReference type="Gramene" id="TuG1812G0700005986.01.T01">
    <property type="protein sequence ID" value="TuG1812G0700005986.01.T01.cds339312"/>
    <property type="gene ID" value="TuG1812G0700005986.01"/>
</dbReference>
<protein>
    <submittedName>
        <fullName evidence="1">Uncharacterized protein</fullName>
    </submittedName>
</protein>
<name>A0A8R7VDQ8_TRIUA</name>
<reference evidence="1" key="2">
    <citation type="submission" date="2018-03" db="EMBL/GenBank/DDBJ databases">
        <title>The Triticum urartu genome reveals the dynamic nature of wheat genome evolution.</title>
        <authorList>
            <person name="Ling H."/>
            <person name="Ma B."/>
            <person name="Shi X."/>
            <person name="Liu H."/>
            <person name="Dong L."/>
            <person name="Sun H."/>
            <person name="Cao Y."/>
            <person name="Gao Q."/>
            <person name="Zheng S."/>
            <person name="Li Y."/>
            <person name="Yu Y."/>
            <person name="Du H."/>
            <person name="Qi M."/>
            <person name="Li Y."/>
            <person name="Yu H."/>
            <person name="Cui Y."/>
            <person name="Wang N."/>
            <person name="Chen C."/>
            <person name="Wu H."/>
            <person name="Zhao Y."/>
            <person name="Zhang J."/>
            <person name="Li Y."/>
            <person name="Zhou W."/>
            <person name="Zhang B."/>
            <person name="Hu W."/>
            <person name="Eijk M."/>
            <person name="Tang J."/>
            <person name="Witsenboer H."/>
            <person name="Zhao S."/>
            <person name="Li Z."/>
            <person name="Zhang A."/>
            <person name="Wang D."/>
            <person name="Liang C."/>
        </authorList>
    </citation>
    <scope>NUCLEOTIDE SEQUENCE [LARGE SCALE GENOMIC DNA]</scope>
    <source>
        <strain evidence="1">cv. G1812</strain>
    </source>
</reference>
<proteinExistence type="predicted"/>
<sequence length="60" mass="6638">MLSNFTRGRELGVAKRNVLKTCVATSHSGTQSEVASWSRTYVLLILVLSLIRVCIKCLTI</sequence>